<protein>
    <submittedName>
        <fullName evidence="1">Uncharacterized protein</fullName>
    </submittedName>
</protein>
<evidence type="ECO:0000313" key="1">
    <source>
        <dbReference type="EMBL" id="GBP30284.1"/>
    </source>
</evidence>
<dbReference type="Proteomes" id="UP000299102">
    <property type="component" value="Unassembled WGS sequence"/>
</dbReference>
<organism evidence="1 2">
    <name type="scientific">Eumeta variegata</name>
    <name type="common">Bagworm moth</name>
    <name type="synonym">Eumeta japonica</name>
    <dbReference type="NCBI Taxonomy" id="151549"/>
    <lineage>
        <taxon>Eukaryota</taxon>
        <taxon>Metazoa</taxon>
        <taxon>Ecdysozoa</taxon>
        <taxon>Arthropoda</taxon>
        <taxon>Hexapoda</taxon>
        <taxon>Insecta</taxon>
        <taxon>Pterygota</taxon>
        <taxon>Neoptera</taxon>
        <taxon>Endopterygota</taxon>
        <taxon>Lepidoptera</taxon>
        <taxon>Glossata</taxon>
        <taxon>Ditrysia</taxon>
        <taxon>Tineoidea</taxon>
        <taxon>Psychidae</taxon>
        <taxon>Oiketicinae</taxon>
        <taxon>Eumeta</taxon>
    </lineage>
</organism>
<accession>A0A4C1UWX4</accession>
<reference evidence="1 2" key="1">
    <citation type="journal article" date="2019" name="Commun. Biol.">
        <title>The bagworm genome reveals a unique fibroin gene that provides high tensile strength.</title>
        <authorList>
            <person name="Kono N."/>
            <person name="Nakamura H."/>
            <person name="Ohtoshi R."/>
            <person name="Tomita M."/>
            <person name="Numata K."/>
            <person name="Arakawa K."/>
        </authorList>
    </citation>
    <scope>NUCLEOTIDE SEQUENCE [LARGE SCALE GENOMIC DNA]</scope>
</reference>
<evidence type="ECO:0000313" key="2">
    <source>
        <dbReference type="Proteomes" id="UP000299102"/>
    </source>
</evidence>
<proteinExistence type="predicted"/>
<dbReference type="EMBL" id="BGZK01000231">
    <property type="protein sequence ID" value="GBP30284.1"/>
    <property type="molecule type" value="Genomic_DNA"/>
</dbReference>
<sequence length="219" mass="24592">MEGEECGVGQRNSHSLDETVKASRRYSARMCYFTGQPAHFCAAVTLATEWLHHDILTSASLNGSEKPLNLIPAGQLHRFGHQKYHQHHHNDWRPNASWAIFYHIDKAPVTPLRLQVFMGCGDRLLFNFPRARLSLLNPIKIDYHTGYELTTFRSEGNDHGRSAGAALRLCCILLKRQLKSGGNWREIECADTADIGYAASPCAGNSTDSLSYKKTAHHF</sequence>
<keyword evidence="2" id="KW-1185">Reference proteome</keyword>
<dbReference type="AlphaFoldDB" id="A0A4C1UWX4"/>
<comment type="caution">
    <text evidence="1">The sequence shown here is derived from an EMBL/GenBank/DDBJ whole genome shotgun (WGS) entry which is preliminary data.</text>
</comment>
<name>A0A4C1UWX4_EUMVA</name>
<gene>
    <name evidence="1" type="ORF">EVAR_27896_1</name>
</gene>